<dbReference type="AlphaFoldDB" id="A0A1J3J0Z6"/>
<dbReference type="SUPFAM" id="SSF56219">
    <property type="entry name" value="DNase I-like"/>
    <property type="match status" value="1"/>
</dbReference>
<protein>
    <recommendedName>
        <fullName evidence="2">Endonuclease/exonuclease/phosphatase domain-containing protein</fullName>
    </recommendedName>
</protein>
<dbReference type="InterPro" id="IPR036691">
    <property type="entry name" value="Endo/exonu/phosph_ase_sf"/>
</dbReference>
<proteinExistence type="predicted"/>
<dbReference type="EMBL" id="GEVM01020590">
    <property type="protein sequence ID" value="JAU85348.1"/>
    <property type="molecule type" value="Transcribed_RNA"/>
</dbReference>
<organism evidence="1">
    <name type="scientific">Noccaea caerulescens</name>
    <name type="common">Alpine penny-cress</name>
    <name type="synonym">Thlaspi caerulescens</name>
    <dbReference type="NCBI Taxonomy" id="107243"/>
    <lineage>
        <taxon>Eukaryota</taxon>
        <taxon>Viridiplantae</taxon>
        <taxon>Streptophyta</taxon>
        <taxon>Embryophyta</taxon>
        <taxon>Tracheophyta</taxon>
        <taxon>Spermatophyta</taxon>
        <taxon>Magnoliopsida</taxon>
        <taxon>eudicotyledons</taxon>
        <taxon>Gunneridae</taxon>
        <taxon>Pentapetalae</taxon>
        <taxon>rosids</taxon>
        <taxon>malvids</taxon>
        <taxon>Brassicales</taxon>
        <taxon>Brassicaceae</taxon>
        <taxon>Coluteocarpeae</taxon>
        <taxon>Noccaea</taxon>
    </lineage>
</organism>
<name>A0A1J3J0Z6_NOCCA</name>
<reference evidence="1" key="1">
    <citation type="submission" date="2016-07" db="EMBL/GenBank/DDBJ databases">
        <title>De novo transcriptome assembly of four accessions of the metal hyperaccumulator plant Noccaea caerulescens.</title>
        <authorList>
            <person name="Blande D."/>
            <person name="Halimaa P."/>
            <person name="Tervahauta A.I."/>
            <person name="Aarts M.G."/>
            <person name="Karenlampi S.O."/>
        </authorList>
    </citation>
    <scope>NUCLEOTIDE SEQUENCE</scope>
</reference>
<gene>
    <name evidence="1" type="ORF">MP_TR7885_c15_g1_i1_g.23308</name>
</gene>
<sequence>MKCFSWNVRGMNGGDTRKLTVKRWFLANQPLIGGLLETHLQQQNVVAASINSLFPGWRYDGNHSPEAENGRIILVWDPLLSVIIYLKTPHLILAVVFNPSTNQSLREFLFGIFLKIWLLQVRS</sequence>
<accession>A0A1J3J0Z6</accession>
<dbReference type="Gene3D" id="3.60.10.10">
    <property type="entry name" value="Endonuclease/exonuclease/phosphatase"/>
    <property type="match status" value="1"/>
</dbReference>
<evidence type="ECO:0000313" key="1">
    <source>
        <dbReference type="EMBL" id="JAU85348.1"/>
    </source>
</evidence>
<evidence type="ECO:0008006" key="2">
    <source>
        <dbReference type="Google" id="ProtNLM"/>
    </source>
</evidence>